<dbReference type="InterPro" id="IPR042251">
    <property type="entry name" value="EutC_C"/>
</dbReference>
<reference evidence="7 8" key="1">
    <citation type="submission" date="2019-07" db="EMBL/GenBank/DDBJ databases">
        <title>Qingshengfaniella alkalisoli gen. nov., sp. nov., isolated from saline soil.</title>
        <authorList>
            <person name="Xu L."/>
            <person name="Huang X.-X."/>
            <person name="Sun J.-Q."/>
        </authorList>
    </citation>
    <scope>NUCLEOTIDE SEQUENCE [LARGE SCALE GENOMIC DNA]</scope>
    <source>
        <strain evidence="7 8">DSM 27279</strain>
    </source>
</reference>
<dbReference type="InterPro" id="IPR009246">
    <property type="entry name" value="EutC"/>
</dbReference>
<evidence type="ECO:0000256" key="1">
    <source>
        <dbReference type="ARBA" id="ARBA00022628"/>
    </source>
</evidence>
<keyword evidence="8" id="KW-1185">Reference proteome</keyword>
<comment type="function">
    <text evidence="5">Catalyzes the deamination of various vicinal amino-alcohols to oxo compounds. Allows this organism to utilize ethanolamine as the sole source of nitrogen and carbon in the presence of external vitamin B12.</text>
</comment>
<dbReference type="EC" id="4.3.1.7" evidence="5"/>
<dbReference type="RefSeq" id="WP_143947190.1">
    <property type="nucleotide sequence ID" value="NZ_BAABMB010000004.1"/>
</dbReference>
<comment type="subcellular location">
    <subcellularLocation>
        <location evidence="5">Bacterial microcompartment</location>
    </subcellularLocation>
</comment>
<dbReference type="PIRSF" id="PIRSF018982">
    <property type="entry name" value="EutC"/>
    <property type="match status" value="1"/>
</dbReference>
<dbReference type="InterPro" id="IPR042255">
    <property type="entry name" value="EutC_N"/>
</dbReference>
<dbReference type="PANTHER" id="PTHR39330">
    <property type="entry name" value="ETHANOLAMINE AMMONIA-LYASE LIGHT CHAIN"/>
    <property type="match status" value="1"/>
</dbReference>
<evidence type="ECO:0000256" key="4">
    <source>
        <dbReference type="ARBA" id="ARBA00024446"/>
    </source>
</evidence>
<organism evidence="7 8">
    <name type="scientific">Verticiella sediminum</name>
    <dbReference type="NCBI Taxonomy" id="1247510"/>
    <lineage>
        <taxon>Bacteria</taxon>
        <taxon>Pseudomonadati</taxon>
        <taxon>Pseudomonadota</taxon>
        <taxon>Betaproteobacteria</taxon>
        <taxon>Burkholderiales</taxon>
        <taxon>Alcaligenaceae</taxon>
        <taxon>Verticiella</taxon>
    </lineage>
</organism>
<evidence type="ECO:0000313" key="8">
    <source>
        <dbReference type="Proteomes" id="UP000318405"/>
    </source>
</evidence>
<comment type="caution">
    <text evidence="7">The sequence shown here is derived from an EMBL/GenBank/DDBJ whole genome shotgun (WGS) entry which is preliminary data.</text>
</comment>
<keyword evidence="2 5" id="KW-0456">Lyase</keyword>
<comment type="subunit">
    <text evidence="5">The basic unit is a heterodimer which dimerizes to form tetramers. The heterotetramers trimerize; 6 large subunits form a core ring with 6 small subunits projecting outwards.</text>
</comment>
<dbReference type="Pfam" id="PF05985">
    <property type="entry name" value="EutC"/>
    <property type="match status" value="1"/>
</dbReference>
<comment type="similarity">
    <text evidence="5">Belongs to the EutC family.</text>
</comment>
<dbReference type="GO" id="GO:0031419">
    <property type="term" value="F:cobalamin binding"/>
    <property type="evidence" value="ECO:0007669"/>
    <property type="project" value="UniProtKB-UniRule"/>
</dbReference>
<evidence type="ECO:0000256" key="2">
    <source>
        <dbReference type="ARBA" id="ARBA00023239"/>
    </source>
</evidence>
<sequence>MTARDDRPAASGPLDPRAQGHDAASSAATEDAQDLWRTLRTHTSARLALGRVGPGLPSAEVLRFGLAHAQARDAVHRPLDVDALASAVRALGMPVLRARSQAPDRATYLLRPDQGRLLDEASRQELEQAEPAAELAIVAADGLSAVAVQHHVPPLLAELQKVHGTDWTRTPVVIAEQGRVAIGDPIGAALRARMVVVLVGERPGLSSPDSLGVYFTYEPRPGRLDSERNCISNVRPAGLPYVEAAAKLAYLLRKGLRLGFTGVRLKDDSEAAVLSAPGTSSRLGA</sequence>
<evidence type="ECO:0000313" key="7">
    <source>
        <dbReference type="EMBL" id="TSH97665.1"/>
    </source>
</evidence>
<evidence type="ECO:0000256" key="6">
    <source>
        <dbReference type="SAM" id="MobiDB-lite"/>
    </source>
</evidence>
<accession>A0A556AYZ7</accession>
<dbReference type="Gene3D" id="3.40.50.11240">
    <property type="entry name" value="Ethanolamine ammonia-lyase light chain (EutC)"/>
    <property type="match status" value="1"/>
</dbReference>
<dbReference type="GO" id="GO:0008851">
    <property type="term" value="F:ethanolamine ammonia-lyase activity"/>
    <property type="evidence" value="ECO:0007669"/>
    <property type="project" value="UniProtKB-UniRule"/>
</dbReference>
<dbReference type="GO" id="GO:0009350">
    <property type="term" value="C:ethanolamine ammonia-lyase complex"/>
    <property type="evidence" value="ECO:0007669"/>
    <property type="project" value="UniProtKB-UniRule"/>
</dbReference>
<dbReference type="OrthoDB" id="114248at2"/>
<dbReference type="HAMAP" id="MF_00601">
    <property type="entry name" value="EutC"/>
    <property type="match status" value="1"/>
</dbReference>
<feature type="binding site" evidence="5">
    <location>
        <position position="201"/>
    </location>
    <ligand>
        <name>adenosylcob(III)alamin</name>
        <dbReference type="ChEBI" id="CHEBI:18408"/>
    </ligand>
</feature>
<dbReference type="PANTHER" id="PTHR39330:SF1">
    <property type="entry name" value="ETHANOLAMINE AMMONIA-LYASE SMALL SUBUNIT"/>
    <property type="match status" value="1"/>
</dbReference>
<dbReference type="UniPathway" id="UPA00560"/>
<comment type="catalytic activity">
    <reaction evidence="5">
        <text>ethanolamine = acetaldehyde + NH4(+)</text>
        <dbReference type="Rhea" id="RHEA:15313"/>
        <dbReference type="ChEBI" id="CHEBI:15343"/>
        <dbReference type="ChEBI" id="CHEBI:28938"/>
        <dbReference type="ChEBI" id="CHEBI:57603"/>
        <dbReference type="EC" id="4.3.1.7"/>
    </reaction>
</comment>
<dbReference type="GO" id="GO:0046336">
    <property type="term" value="P:ethanolamine catabolic process"/>
    <property type="evidence" value="ECO:0007669"/>
    <property type="project" value="UniProtKB-UniRule"/>
</dbReference>
<evidence type="ECO:0000256" key="3">
    <source>
        <dbReference type="ARBA" id="ARBA00023285"/>
    </source>
</evidence>
<dbReference type="Gene3D" id="1.10.30.40">
    <property type="entry name" value="Ethanolamine ammonia-lyase light chain (EutC), N-terminal domain"/>
    <property type="match status" value="1"/>
</dbReference>
<evidence type="ECO:0000256" key="5">
    <source>
        <dbReference type="HAMAP-Rule" id="MF_00601"/>
    </source>
</evidence>
<feature type="binding site" evidence="5">
    <location>
        <position position="230"/>
    </location>
    <ligand>
        <name>adenosylcob(III)alamin</name>
        <dbReference type="ChEBI" id="CHEBI:18408"/>
    </ligand>
</feature>
<dbReference type="GO" id="GO:0031471">
    <property type="term" value="C:ethanolamine degradation polyhedral organelle"/>
    <property type="evidence" value="ECO:0007669"/>
    <property type="project" value="UniProtKB-UniRule"/>
</dbReference>
<comment type="pathway">
    <text evidence="5">Amine and polyamine degradation; ethanolamine degradation.</text>
</comment>
<comment type="cofactor">
    <cofactor evidence="5">
        <name>adenosylcob(III)alamin</name>
        <dbReference type="ChEBI" id="CHEBI:18408"/>
    </cofactor>
    <text evidence="5">Binds between the large and small subunits.</text>
</comment>
<name>A0A556AYZ7_9BURK</name>
<feature type="binding site" evidence="5">
    <location>
        <position position="180"/>
    </location>
    <ligand>
        <name>adenosylcob(III)alamin</name>
        <dbReference type="ChEBI" id="CHEBI:18408"/>
    </ligand>
</feature>
<dbReference type="AlphaFoldDB" id="A0A556AYZ7"/>
<keyword evidence="1 5" id="KW-0846">Cobalamin</keyword>
<keyword evidence="4 5" id="KW-1283">Bacterial microcompartment</keyword>
<dbReference type="NCBIfam" id="NF003971">
    <property type="entry name" value="PRK05465.1"/>
    <property type="match status" value="1"/>
</dbReference>
<dbReference type="GO" id="GO:0006520">
    <property type="term" value="P:amino acid metabolic process"/>
    <property type="evidence" value="ECO:0007669"/>
    <property type="project" value="InterPro"/>
</dbReference>
<protein>
    <recommendedName>
        <fullName evidence="5">Ethanolamine ammonia-lyase small subunit</fullName>
        <shortName evidence="5">EAL small subunit</shortName>
        <ecNumber evidence="5">4.3.1.7</ecNumber>
    </recommendedName>
</protein>
<feature type="region of interest" description="Disordered" evidence="6">
    <location>
        <begin position="1"/>
        <end position="32"/>
    </location>
</feature>
<proteinExistence type="inferred from homology"/>
<dbReference type="EMBL" id="VLTJ01000008">
    <property type="protein sequence ID" value="TSH97665.1"/>
    <property type="molecule type" value="Genomic_DNA"/>
</dbReference>
<dbReference type="Proteomes" id="UP000318405">
    <property type="component" value="Unassembled WGS sequence"/>
</dbReference>
<gene>
    <name evidence="5" type="primary">eutC</name>
    <name evidence="7" type="ORF">FOZ76_05795</name>
</gene>
<keyword evidence="3 5" id="KW-0170">Cobalt</keyword>